<keyword evidence="2" id="KW-1185">Reference proteome</keyword>
<dbReference type="EMBL" id="BGPR01042947">
    <property type="protein sequence ID" value="GBO19468.1"/>
    <property type="molecule type" value="Genomic_DNA"/>
</dbReference>
<accession>A0A4Y2V4C8</accession>
<evidence type="ECO:0000313" key="1">
    <source>
        <dbReference type="EMBL" id="GBO19468.1"/>
    </source>
</evidence>
<proteinExistence type="predicted"/>
<dbReference type="Proteomes" id="UP000499080">
    <property type="component" value="Unassembled WGS sequence"/>
</dbReference>
<sequence>MLTCLPEIFLRQTEEVRVADASDVRSPAVPRFHAGDVQQAQLSEDAAVAERRKYRPAVVCNHLQTAPLHDVHFLAHVACGKKEFLEALIHRDVQTHIATCKCILA</sequence>
<dbReference type="AlphaFoldDB" id="A0A4Y2V4C8"/>
<comment type="caution">
    <text evidence="1">The sequence shown here is derived from an EMBL/GenBank/DDBJ whole genome shotgun (WGS) entry which is preliminary data.</text>
</comment>
<organism evidence="1 2">
    <name type="scientific">Araneus ventricosus</name>
    <name type="common">Orbweaver spider</name>
    <name type="synonym">Epeira ventricosa</name>
    <dbReference type="NCBI Taxonomy" id="182803"/>
    <lineage>
        <taxon>Eukaryota</taxon>
        <taxon>Metazoa</taxon>
        <taxon>Ecdysozoa</taxon>
        <taxon>Arthropoda</taxon>
        <taxon>Chelicerata</taxon>
        <taxon>Arachnida</taxon>
        <taxon>Araneae</taxon>
        <taxon>Araneomorphae</taxon>
        <taxon>Entelegynae</taxon>
        <taxon>Araneoidea</taxon>
        <taxon>Araneidae</taxon>
        <taxon>Araneus</taxon>
    </lineage>
</organism>
<evidence type="ECO:0000313" key="2">
    <source>
        <dbReference type="Proteomes" id="UP000499080"/>
    </source>
</evidence>
<protein>
    <submittedName>
        <fullName evidence="1">Uncharacterized protein</fullName>
    </submittedName>
</protein>
<gene>
    <name evidence="1" type="ORF">AVEN_35299_1</name>
</gene>
<reference evidence="1 2" key="1">
    <citation type="journal article" date="2019" name="Sci. Rep.">
        <title>Orb-weaving spider Araneus ventricosus genome elucidates the spidroin gene catalogue.</title>
        <authorList>
            <person name="Kono N."/>
            <person name="Nakamura H."/>
            <person name="Ohtoshi R."/>
            <person name="Moran D.A.P."/>
            <person name="Shinohara A."/>
            <person name="Yoshida Y."/>
            <person name="Fujiwara M."/>
            <person name="Mori M."/>
            <person name="Tomita M."/>
            <person name="Arakawa K."/>
        </authorList>
    </citation>
    <scope>NUCLEOTIDE SEQUENCE [LARGE SCALE GENOMIC DNA]</scope>
</reference>
<name>A0A4Y2V4C8_ARAVE</name>